<feature type="non-terminal residue" evidence="4">
    <location>
        <position position="106"/>
    </location>
</feature>
<evidence type="ECO:0000259" key="3">
    <source>
        <dbReference type="Pfam" id="PF00464"/>
    </source>
</evidence>
<dbReference type="Pfam" id="PF00464">
    <property type="entry name" value="SHMT"/>
    <property type="match status" value="1"/>
</dbReference>
<dbReference type="InterPro" id="IPR015421">
    <property type="entry name" value="PyrdxlP-dep_Trfase_major"/>
</dbReference>
<name>X1E968_9ZZZZ</name>
<dbReference type="InterPro" id="IPR015422">
    <property type="entry name" value="PyrdxlP-dep_Trfase_small"/>
</dbReference>
<reference evidence="4" key="1">
    <citation type="journal article" date="2014" name="Front. Microbiol.">
        <title>High frequency of phylogenetically diverse reductive dehalogenase-homologous genes in deep subseafloor sedimentary metagenomes.</title>
        <authorList>
            <person name="Kawai M."/>
            <person name="Futagami T."/>
            <person name="Toyoda A."/>
            <person name="Takaki Y."/>
            <person name="Nishi S."/>
            <person name="Hori S."/>
            <person name="Arai W."/>
            <person name="Tsubouchi T."/>
            <person name="Morono Y."/>
            <person name="Uchiyama I."/>
            <person name="Ito T."/>
            <person name="Fujiyama A."/>
            <person name="Inagaki F."/>
            <person name="Takami H."/>
        </authorList>
    </citation>
    <scope>NUCLEOTIDE SEQUENCE</scope>
    <source>
        <strain evidence="4">Expedition CK06-06</strain>
    </source>
</reference>
<accession>X1E968</accession>
<dbReference type="PANTHER" id="PTHR11680">
    <property type="entry name" value="SERINE HYDROXYMETHYLTRANSFERASE"/>
    <property type="match status" value="1"/>
</dbReference>
<comment type="caution">
    <text evidence="4">The sequence shown here is derived from an EMBL/GenBank/DDBJ whole genome shotgun (WGS) entry which is preliminary data.</text>
</comment>
<protein>
    <recommendedName>
        <fullName evidence="3">Serine hydroxymethyltransferase-like domain-containing protein</fullName>
    </recommendedName>
</protein>
<dbReference type="GO" id="GO:0005737">
    <property type="term" value="C:cytoplasm"/>
    <property type="evidence" value="ECO:0007669"/>
    <property type="project" value="TreeGrafter"/>
</dbReference>
<gene>
    <name evidence="4" type="ORF">S01H4_63336</name>
</gene>
<dbReference type="PANTHER" id="PTHR11680:SF35">
    <property type="entry name" value="SERINE HYDROXYMETHYLTRANSFERASE 1"/>
    <property type="match status" value="1"/>
</dbReference>
<dbReference type="Gene3D" id="3.40.640.10">
    <property type="entry name" value="Type I PLP-dependent aspartate aminotransferase-like (Major domain)"/>
    <property type="match status" value="1"/>
</dbReference>
<comment type="cofactor">
    <cofactor evidence="1">
        <name>pyridoxal 5'-phosphate</name>
        <dbReference type="ChEBI" id="CHEBI:597326"/>
    </cofactor>
</comment>
<dbReference type="GO" id="GO:0030170">
    <property type="term" value="F:pyridoxal phosphate binding"/>
    <property type="evidence" value="ECO:0007669"/>
    <property type="project" value="TreeGrafter"/>
</dbReference>
<evidence type="ECO:0000256" key="2">
    <source>
        <dbReference type="ARBA" id="ARBA00022898"/>
    </source>
</evidence>
<sequence length="106" mass="12003">MNKKVEEIRNILIKHNELFSKSIPLIASENITSPAVDEACNSDFSHRYAEGWVGQRVYAGCKYIDLIEDICMELAKEYFKCIHADVRPISGVVANLAMYNAFTSEN</sequence>
<keyword evidence="2" id="KW-0663">Pyridoxal phosphate</keyword>
<evidence type="ECO:0000313" key="4">
    <source>
        <dbReference type="EMBL" id="GAH13704.1"/>
    </source>
</evidence>
<dbReference type="SUPFAM" id="SSF53383">
    <property type="entry name" value="PLP-dependent transferases"/>
    <property type="match status" value="1"/>
</dbReference>
<dbReference type="Gene3D" id="3.90.1150.10">
    <property type="entry name" value="Aspartate Aminotransferase, domain 1"/>
    <property type="match status" value="1"/>
</dbReference>
<dbReference type="InterPro" id="IPR015424">
    <property type="entry name" value="PyrdxlP-dep_Trfase"/>
</dbReference>
<dbReference type="AlphaFoldDB" id="X1E968"/>
<dbReference type="InterPro" id="IPR039429">
    <property type="entry name" value="SHMT-like_dom"/>
</dbReference>
<dbReference type="InterPro" id="IPR049943">
    <property type="entry name" value="Ser_HO-MeTrfase-like"/>
</dbReference>
<dbReference type="GO" id="GO:0046653">
    <property type="term" value="P:tetrahydrofolate metabolic process"/>
    <property type="evidence" value="ECO:0007669"/>
    <property type="project" value="TreeGrafter"/>
</dbReference>
<dbReference type="GO" id="GO:0004372">
    <property type="term" value="F:glycine hydroxymethyltransferase activity"/>
    <property type="evidence" value="ECO:0007669"/>
    <property type="project" value="TreeGrafter"/>
</dbReference>
<proteinExistence type="predicted"/>
<feature type="domain" description="Serine hydroxymethyltransferase-like" evidence="3">
    <location>
        <begin position="4"/>
        <end position="103"/>
    </location>
</feature>
<organism evidence="4">
    <name type="scientific">marine sediment metagenome</name>
    <dbReference type="NCBI Taxonomy" id="412755"/>
    <lineage>
        <taxon>unclassified sequences</taxon>
        <taxon>metagenomes</taxon>
        <taxon>ecological metagenomes</taxon>
    </lineage>
</organism>
<dbReference type="GO" id="GO:0019264">
    <property type="term" value="P:glycine biosynthetic process from serine"/>
    <property type="evidence" value="ECO:0007669"/>
    <property type="project" value="TreeGrafter"/>
</dbReference>
<evidence type="ECO:0000256" key="1">
    <source>
        <dbReference type="ARBA" id="ARBA00001933"/>
    </source>
</evidence>
<dbReference type="EMBL" id="BART01038057">
    <property type="protein sequence ID" value="GAH13704.1"/>
    <property type="molecule type" value="Genomic_DNA"/>
</dbReference>